<feature type="domain" description="Endonuclease GajA/Old nuclease/RecF-like AAA" evidence="1">
    <location>
        <begin position="3"/>
        <end position="42"/>
    </location>
</feature>
<comment type="caution">
    <text evidence="2">The sequence shown here is derived from an EMBL/GenBank/DDBJ whole genome shotgun (WGS) entry which is preliminary data.</text>
</comment>
<organism evidence="2 3">
    <name type="scientific">Paenibacillus nasutitermitis</name>
    <dbReference type="NCBI Taxonomy" id="1652958"/>
    <lineage>
        <taxon>Bacteria</taxon>
        <taxon>Bacillati</taxon>
        <taxon>Bacillota</taxon>
        <taxon>Bacilli</taxon>
        <taxon>Bacillales</taxon>
        <taxon>Paenibacillaceae</taxon>
        <taxon>Paenibacillus</taxon>
    </lineage>
</organism>
<sequence>MFFSDATFLIGENNVGKSSILSALNYLLNDIKKIPVEEFFSFLEEGTATNVRGVDKIVSKLDKTG</sequence>
<dbReference type="InterPro" id="IPR027417">
    <property type="entry name" value="P-loop_NTPase"/>
</dbReference>
<evidence type="ECO:0000313" key="2">
    <source>
        <dbReference type="EMBL" id="GGE00023.1"/>
    </source>
</evidence>
<evidence type="ECO:0000259" key="1">
    <source>
        <dbReference type="Pfam" id="PF13175"/>
    </source>
</evidence>
<dbReference type="Proteomes" id="UP000612456">
    <property type="component" value="Unassembled WGS sequence"/>
</dbReference>
<reference evidence="2" key="2">
    <citation type="submission" date="2020-09" db="EMBL/GenBank/DDBJ databases">
        <authorList>
            <person name="Sun Q."/>
            <person name="Zhou Y."/>
        </authorList>
    </citation>
    <scope>NUCLEOTIDE SEQUENCE</scope>
    <source>
        <strain evidence="2">CGMCC 1.15178</strain>
    </source>
</reference>
<reference evidence="2" key="1">
    <citation type="journal article" date="2014" name="Int. J. Syst. Evol. Microbiol.">
        <title>Complete genome sequence of Corynebacterium casei LMG S-19264T (=DSM 44701T), isolated from a smear-ripened cheese.</title>
        <authorList>
            <consortium name="US DOE Joint Genome Institute (JGI-PGF)"/>
            <person name="Walter F."/>
            <person name="Albersmeier A."/>
            <person name="Kalinowski J."/>
            <person name="Ruckert C."/>
        </authorList>
    </citation>
    <scope>NUCLEOTIDE SEQUENCE</scope>
    <source>
        <strain evidence="2">CGMCC 1.15178</strain>
    </source>
</reference>
<name>A0A916ZIU4_9BACL</name>
<accession>A0A916ZIU4</accession>
<keyword evidence="3" id="KW-1185">Reference proteome</keyword>
<dbReference type="EMBL" id="BMHP01000013">
    <property type="protein sequence ID" value="GGE00023.1"/>
    <property type="molecule type" value="Genomic_DNA"/>
</dbReference>
<dbReference type="AlphaFoldDB" id="A0A916ZIU4"/>
<dbReference type="Pfam" id="PF13175">
    <property type="entry name" value="AAA_15"/>
    <property type="match status" value="1"/>
</dbReference>
<evidence type="ECO:0000313" key="3">
    <source>
        <dbReference type="Proteomes" id="UP000612456"/>
    </source>
</evidence>
<proteinExistence type="predicted"/>
<dbReference type="SUPFAM" id="SSF52540">
    <property type="entry name" value="P-loop containing nucleoside triphosphate hydrolases"/>
    <property type="match status" value="1"/>
</dbReference>
<dbReference type="Gene3D" id="3.40.50.300">
    <property type="entry name" value="P-loop containing nucleotide triphosphate hydrolases"/>
    <property type="match status" value="1"/>
</dbReference>
<dbReference type="InterPro" id="IPR041685">
    <property type="entry name" value="AAA_GajA/Old/RecF-like"/>
</dbReference>
<gene>
    <name evidence="2" type="ORF">GCM10010911_68740</name>
</gene>
<protein>
    <recommendedName>
        <fullName evidence="1">Endonuclease GajA/Old nuclease/RecF-like AAA domain-containing protein</fullName>
    </recommendedName>
</protein>